<dbReference type="Pfam" id="PF00535">
    <property type="entry name" value="Glycos_transf_2"/>
    <property type="match status" value="1"/>
</dbReference>
<accession>A0ABV8BAU3</accession>
<dbReference type="InterPro" id="IPR029044">
    <property type="entry name" value="Nucleotide-diphossugar_trans"/>
</dbReference>
<dbReference type="Proteomes" id="UP001595752">
    <property type="component" value="Unassembled WGS sequence"/>
</dbReference>
<reference evidence="3" key="1">
    <citation type="journal article" date="2019" name="Int. J. Syst. Evol. Microbiol.">
        <title>The Global Catalogue of Microorganisms (GCM) 10K type strain sequencing project: providing services to taxonomists for standard genome sequencing and annotation.</title>
        <authorList>
            <consortium name="The Broad Institute Genomics Platform"/>
            <consortium name="The Broad Institute Genome Sequencing Center for Infectious Disease"/>
            <person name="Wu L."/>
            <person name="Ma J."/>
        </authorList>
    </citation>
    <scope>NUCLEOTIDE SEQUENCE [LARGE SCALE GENOMIC DNA]</scope>
    <source>
        <strain evidence="3">CCUG 61889</strain>
    </source>
</reference>
<protein>
    <submittedName>
        <fullName evidence="2">Glycosyltransferase family 2 protein</fullName>
    </submittedName>
</protein>
<dbReference type="SUPFAM" id="SSF53448">
    <property type="entry name" value="Nucleotide-diphospho-sugar transferases"/>
    <property type="match status" value="1"/>
</dbReference>
<dbReference type="CDD" id="cd00761">
    <property type="entry name" value="Glyco_tranf_GTA_type"/>
    <property type="match status" value="1"/>
</dbReference>
<evidence type="ECO:0000313" key="2">
    <source>
        <dbReference type="EMBL" id="MFC3886629.1"/>
    </source>
</evidence>
<dbReference type="RefSeq" id="WP_377919044.1">
    <property type="nucleotide sequence ID" value="NZ_JBHRZT010000073.1"/>
</dbReference>
<sequence>MVSIVCCSMRQNFMENVFQNYERQAWKEKELIIILNKDNMDITKWEERAKQSQGVSVYQLSEEVTLGECLNYGIEKAKYDFIAKFDDDDYYAPHYLAQSMEALEEMNADIVGKRTVYMYFENLRTLAIHRPGNENMFVEGELMGATLLFKKEISEQVRFRHKNKGEDSTFLRKCRTKGYRMYSTDKCHYACLRASTPEHHTWRKGTKSLLKNSSIVCETDDYKSLVQCTSADSE</sequence>
<keyword evidence="3" id="KW-1185">Reference proteome</keyword>
<gene>
    <name evidence="2" type="ORF">ACFOU2_25285</name>
</gene>
<feature type="domain" description="Glycosyltransferase 2-like" evidence="1">
    <location>
        <begin position="4"/>
        <end position="138"/>
    </location>
</feature>
<evidence type="ECO:0000313" key="3">
    <source>
        <dbReference type="Proteomes" id="UP001595752"/>
    </source>
</evidence>
<name>A0ABV8BAU3_9BACI</name>
<dbReference type="Gene3D" id="3.90.550.10">
    <property type="entry name" value="Spore Coat Polysaccharide Biosynthesis Protein SpsA, Chain A"/>
    <property type="match status" value="1"/>
</dbReference>
<dbReference type="EMBL" id="JBHRZT010000073">
    <property type="protein sequence ID" value="MFC3886629.1"/>
    <property type="molecule type" value="Genomic_DNA"/>
</dbReference>
<comment type="caution">
    <text evidence="2">The sequence shown here is derived from an EMBL/GenBank/DDBJ whole genome shotgun (WGS) entry which is preliminary data.</text>
</comment>
<dbReference type="InterPro" id="IPR001173">
    <property type="entry name" value="Glyco_trans_2-like"/>
</dbReference>
<proteinExistence type="predicted"/>
<organism evidence="2 3">
    <name type="scientific">Bacillus songklensis</name>
    <dbReference type="NCBI Taxonomy" id="1069116"/>
    <lineage>
        <taxon>Bacteria</taxon>
        <taxon>Bacillati</taxon>
        <taxon>Bacillota</taxon>
        <taxon>Bacilli</taxon>
        <taxon>Bacillales</taxon>
        <taxon>Bacillaceae</taxon>
        <taxon>Bacillus</taxon>
    </lineage>
</organism>
<evidence type="ECO:0000259" key="1">
    <source>
        <dbReference type="Pfam" id="PF00535"/>
    </source>
</evidence>